<evidence type="ECO:0000259" key="1">
    <source>
        <dbReference type="Pfam" id="PF00582"/>
    </source>
</evidence>
<name>A0A3D9VG09_THECX</name>
<protein>
    <submittedName>
        <fullName evidence="2">Universal stress protein family protein</fullName>
    </submittedName>
</protein>
<comment type="caution">
    <text evidence="2">The sequence shown here is derived from an EMBL/GenBank/DDBJ whole genome shotgun (WGS) entry which is preliminary data.</text>
</comment>
<dbReference type="Proteomes" id="UP000256485">
    <property type="component" value="Unassembled WGS sequence"/>
</dbReference>
<dbReference type="SUPFAM" id="SSF52402">
    <property type="entry name" value="Adenine nucleotide alpha hydrolases-like"/>
    <property type="match status" value="1"/>
</dbReference>
<dbReference type="RefSeq" id="WP_115851444.1">
    <property type="nucleotide sequence ID" value="NZ_QTUC01000001.1"/>
</dbReference>
<dbReference type="EMBL" id="QTUC01000001">
    <property type="protein sequence ID" value="REF38095.1"/>
    <property type="molecule type" value="Genomic_DNA"/>
</dbReference>
<proteinExistence type="predicted"/>
<sequence length="298" mass="30804">MSRRPPLGGVVVGVNDGSSARGALTWAAHAARARGLPLVVCHAYGTDETGASLELACAARNRALRTARYGVEVAESAAPGVTATAWAEEGSPAQVLVDACVDPSMIVVGYRAHGVVAAQVLAILAAGPRGPRCPVAVVPPRVGGLRRLSANRSGRAGGPVIAVVTGGDADWDVLRVAAAEAEMRKANLVELRSGRGLRRGPLPTVPKHAELLVVGMPLQVASELLPRPGRDARTGGNELSLAAVLGYGALRRSGPPVLLVPIRSGSRQLTDRERYGSGVAAKALASAEDRLVPTQHRW</sequence>
<accession>A0A3D9VG09</accession>
<dbReference type="Gene3D" id="3.40.50.620">
    <property type="entry name" value="HUPs"/>
    <property type="match status" value="1"/>
</dbReference>
<dbReference type="InterPro" id="IPR006016">
    <property type="entry name" value="UspA"/>
</dbReference>
<evidence type="ECO:0000313" key="3">
    <source>
        <dbReference type="Proteomes" id="UP000256485"/>
    </source>
</evidence>
<dbReference type="Pfam" id="PF00582">
    <property type="entry name" value="Usp"/>
    <property type="match status" value="1"/>
</dbReference>
<keyword evidence="3" id="KW-1185">Reference proteome</keyword>
<dbReference type="AlphaFoldDB" id="A0A3D9VG09"/>
<feature type="domain" description="UspA" evidence="1">
    <location>
        <begin position="10"/>
        <end position="117"/>
    </location>
</feature>
<gene>
    <name evidence="2" type="ORF">DFJ64_3565</name>
</gene>
<reference evidence="2 3" key="1">
    <citation type="submission" date="2018-08" db="EMBL/GenBank/DDBJ databases">
        <title>Sequencing the genomes of 1000 actinobacteria strains.</title>
        <authorList>
            <person name="Klenk H.-P."/>
        </authorList>
    </citation>
    <scope>NUCLEOTIDE SEQUENCE [LARGE SCALE GENOMIC DNA]</scope>
    <source>
        <strain evidence="2 3">DSM 22891</strain>
    </source>
</reference>
<organism evidence="2 3">
    <name type="scientific">Thermasporomyces composti</name>
    <dbReference type="NCBI Taxonomy" id="696763"/>
    <lineage>
        <taxon>Bacteria</taxon>
        <taxon>Bacillati</taxon>
        <taxon>Actinomycetota</taxon>
        <taxon>Actinomycetes</taxon>
        <taxon>Propionibacteriales</taxon>
        <taxon>Nocardioidaceae</taxon>
        <taxon>Thermasporomyces</taxon>
    </lineage>
</organism>
<dbReference type="InterPro" id="IPR014729">
    <property type="entry name" value="Rossmann-like_a/b/a_fold"/>
</dbReference>
<evidence type="ECO:0000313" key="2">
    <source>
        <dbReference type="EMBL" id="REF38095.1"/>
    </source>
</evidence>
<dbReference type="OrthoDB" id="5179911at2"/>